<evidence type="ECO:0000313" key="5">
    <source>
        <dbReference type="Proteomes" id="UP001497045"/>
    </source>
</evidence>
<dbReference type="EMBL" id="JBBYHV010000001">
    <property type="protein sequence ID" value="MEL1250403.1"/>
    <property type="molecule type" value="Genomic_DNA"/>
</dbReference>
<comment type="caution">
    <text evidence="4">The sequence shown here is derived from an EMBL/GenBank/DDBJ whole genome shotgun (WGS) entry which is preliminary data.</text>
</comment>
<feature type="domain" description="PBP" evidence="3">
    <location>
        <begin position="25"/>
        <end position="302"/>
    </location>
</feature>
<dbReference type="PROSITE" id="PS51257">
    <property type="entry name" value="PROKAR_LIPOPROTEIN"/>
    <property type="match status" value="1"/>
</dbReference>
<gene>
    <name evidence="4" type="ORF">AAEO60_06945</name>
</gene>
<name>A0ABU9IEQ7_9SPHN</name>
<reference evidence="4 5" key="1">
    <citation type="submission" date="2024-04" db="EMBL/GenBank/DDBJ databases">
        <title>Aurantiacibacter sp. DGU6 16S ribosomal RNA gene Genome sequencing and assembly.</title>
        <authorList>
            <person name="Park S."/>
        </authorList>
    </citation>
    <scope>NUCLEOTIDE SEQUENCE [LARGE SCALE GENOMIC DNA]</scope>
    <source>
        <strain evidence="4 5">DGU6</strain>
    </source>
</reference>
<proteinExistence type="predicted"/>
<dbReference type="Pfam" id="PF12849">
    <property type="entry name" value="PBP_like_2"/>
    <property type="match status" value="1"/>
</dbReference>
<dbReference type="PANTHER" id="PTHR30570:SF1">
    <property type="entry name" value="PHOSPHATE-BINDING PROTEIN PSTS"/>
    <property type="match status" value="1"/>
</dbReference>
<dbReference type="PANTHER" id="PTHR30570">
    <property type="entry name" value="PERIPLASMIC PHOSPHATE BINDING COMPONENT OF PHOSPHATE ABC TRANSPORTER"/>
    <property type="match status" value="1"/>
</dbReference>
<protein>
    <submittedName>
        <fullName evidence="4">Substrate-binding domain-containing protein</fullName>
    </submittedName>
</protein>
<organism evidence="4 5">
    <name type="scientific">Aurantiacibacter gilvus</name>
    <dbReference type="NCBI Taxonomy" id="3139141"/>
    <lineage>
        <taxon>Bacteria</taxon>
        <taxon>Pseudomonadati</taxon>
        <taxon>Pseudomonadota</taxon>
        <taxon>Alphaproteobacteria</taxon>
        <taxon>Sphingomonadales</taxon>
        <taxon>Erythrobacteraceae</taxon>
        <taxon>Aurantiacibacter</taxon>
    </lineage>
</organism>
<dbReference type="InterPro" id="IPR024370">
    <property type="entry name" value="PBP_domain"/>
</dbReference>
<dbReference type="SUPFAM" id="SSF53850">
    <property type="entry name" value="Periplasmic binding protein-like II"/>
    <property type="match status" value="1"/>
</dbReference>
<keyword evidence="1 2" id="KW-0732">Signal</keyword>
<feature type="chain" id="PRO_5045334254" evidence="2">
    <location>
        <begin position="29"/>
        <end position="347"/>
    </location>
</feature>
<keyword evidence="5" id="KW-1185">Reference proteome</keyword>
<evidence type="ECO:0000256" key="1">
    <source>
        <dbReference type="ARBA" id="ARBA00022729"/>
    </source>
</evidence>
<dbReference type="InterPro" id="IPR050811">
    <property type="entry name" value="Phosphate_ABC_transporter"/>
</dbReference>
<evidence type="ECO:0000256" key="2">
    <source>
        <dbReference type="SAM" id="SignalP"/>
    </source>
</evidence>
<evidence type="ECO:0000259" key="3">
    <source>
        <dbReference type="Pfam" id="PF12849"/>
    </source>
</evidence>
<evidence type="ECO:0000313" key="4">
    <source>
        <dbReference type="EMBL" id="MEL1250403.1"/>
    </source>
</evidence>
<dbReference type="Proteomes" id="UP001497045">
    <property type="component" value="Unassembled WGS sequence"/>
</dbReference>
<dbReference type="Gene3D" id="3.40.190.10">
    <property type="entry name" value="Periplasmic binding protein-like II"/>
    <property type="match status" value="2"/>
</dbReference>
<accession>A0ABU9IEQ7</accession>
<feature type="signal peptide" evidence="2">
    <location>
        <begin position="1"/>
        <end position="28"/>
    </location>
</feature>
<sequence>MNKTFRTATVTLGVALLAACGNSGSNTSAPDAISVVGSSTVFPFATRVAESFARNTGMPSPIIESTGTGGGMQLFCSGDGANTPSVANASRRMKASEFETCQANGVTEVTEIQVGMDGIAFASANGGIDFDITPEIMYRAIAANPYGEEQTASSWSDLDPSLPNKPILVYGPPATSGTRDALVELVLMPGCEANESMAAIEEESEERFEAICTEVRTDGAYVEQGEQDNLIVQKIEGNADAIGVFGYSYLEENLDRIHGMTVNGVEPTYENISSFNYIGARPLFIYVKNAHLDAIPGLREFVGEWAANWGAAGPLTEVGLVPNPEDVMARSNNAATAFTPLTAADFE</sequence>
<dbReference type="RefSeq" id="WP_341672923.1">
    <property type="nucleotide sequence ID" value="NZ_JBBYHV010000001.1"/>
</dbReference>